<sequence length="796" mass="90002">MFKSPFYSLLFLLVLEIGTTPSWAQTEPPKPVDLVNPLVDAANSRWFFFNSASRPFGMVNLSPDNAVNADWNAGYRFHLDSIKCFSHIHGWQLSGIPVMPTTGEFKGHLGAGQYGSPFSHASEVIKAGYHKVVLDRYKITAELTSTTRVGFHQYTFPASAQSHILFDFSTFLGPSDTQKGYVKKVSNQEIEGYAIMAPTIRRPKTLTVFFVAVFDKPFESFKGWRNGTLETPGDLIEGERTGAYLSFKTGAGDVRKMKVAISYVSEAQARLNLTAELPHWDFEKTVQESRTDWNNWLSRIEVQGGTETERSRFYTDLWHALQGRRIISDVNGKYSDMTGPERRIKQIPLDANGKPRFNHHNFDSMWGAQWSLNTLWHLVYPEVTESFVNSMLLMYDDGGLIPRGPAGGNYTYVMTGASSTPFIVSAYLKGIKGFDHQKAYEGLRKNHFPGGMMSKAGYEHNTFKGGGLEFYLERGYVPHPMGKTRYGFHQDGSTQTLEYAYQDYTLAQMAQKLGKTDDYSLFMKRAENYKNIWNPELGWMWNRTLDGKWGEPADILRYDNGWEEGNAAQYTWFVPHDVQGLINLMGGREAFTAKLNSSFEKAEKHDFVSGKSHDKETLEELRRVFINYGNQPCMQTPFLFNYAGSPWLTQHWTRQIIEKVYSGISPDFGYSGDEDQGLMGSLSVLLKTGLFSTNGGTTPEPFYEISSPLFNKITIHLNPRYYKGKQFVIEAKDNSPRNLYIQSAQVNGKALDQPWVTHETVVNGGTLRLQMGGKPNKAWGSKPEQAPVSMSSKSEK</sequence>
<dbReference type="Gene3D" id="1.20.1050.60">
    <property type="entry name" value="alpha-1,2-mannosidase"/>
    <property type="match status" value="1"/>
</dbReference>
<dbReference type="InterPro" id="IPR041371">
    <property type="entry name" value="GH92_N"/>
</dbReference>
<organism evidence="8 9">
    <name type="scientific">Larkinella punicea</name>
    <dbReference type="NCBI Taxonomy" id="2315727"/>
    <lineage>
        <taxon>Bacteria</taxon>
        <taxon>Pseudomonadati</taxon>
        <taxon>Bacteroidota</taxon>
        <taxon>Cytophagia</taxon>
        <taxon>Cytophagales</taxon>
        <taxon>Spirosomataceae</taxon>
        <taxon>Larkinella</taxon>
    </lineage>
</organism>
<evidence type="ECO:0000259" key="6">
    <source>
        <dbReference type="Pfam" id="PF07971"/>
    </source>
</evidence>
<feature type="domain" description="Glycosyl hydrolase family 92 N-terminal" evidence="7">
    <location>
        <begin position="34"/>
        <end position="262"/>
    </location>
</feature>
<dbReference type="Gene3D" id="3.30.2080.10">
    <property type="entry name" value="GH92 mannosidase domain"/>
    <property type="match status" value="1"/>
</dbReference>
<comment type="cofactor">
    <cofactor evidence="1">
        <name>Ca(2+)</name>
        <dbReference type="ChEBI" id="CHEBI:29108"/>
    </cofactor>
</comment>
<keyword evidence="3" id="KW-0106">Calcium</keyword>
<dbReference type="AlphaFoldDB" id="A0A368JXQ0"/>
<dbReference type="PANTHER" id="PTHR12143">
    <property type="entry name" value="PEPTIDE N-GLYCANASE PNGASE -RELATED"/>
    <property type="match status" value="1"/>
</dbReference>
<dbReference type="Pfam" id="PF17678">
    <property type="entry name" value="Glyco_hydro_92N"/>
    <property type="match status" value="1"/>
</dbReference>
<dbReference type="OrthoDB" id="9804511at2"/>
<evidence type="ECO:0000256" key="4">
    <source>
        <dbReference type="SAM" id="MobiDB-lite"/>
    </source>
</evidence>
<keyword evidence="9" id="KW-1185">Reference proteome</keyword>
<dbReference type="InterPro" id="IPR012939">
    <property type="entry name" value="Glyco_hydro_92"/>
</dbReference>
<feature type="chain" id="PRO_5017002160" evidence="5">
    <location>
        <begin position="25"/>
        <end position="796"/>
    </location>
</feature>
<evidence type="ECO:0000313" key="8">
    <source>
        <dbReference type="EMBL" id="RCR71454.1"/>
    </source>
</evidence>
<dbReference type="Gene3D" id="1.20.1610.10">
    <property type="entry name" value="alpha-1,2-mannosidases domains"/>
    <property type="match status" value="1"/>
</dbReference>
<evidence type="ECO:0000259" key="7">
    <source>
        <dbReference type="Pfam" id="PF17678"/>
    </source>
</evidence>
<dbReference type="InterPro" id="IPR008928">
    <property type="entry name" value="6-hairpin_glycosidase_sf"/>
</dbReference>
<keyword evidence="8" id="KW-0378">Hydrolase</keyword>
<dbReference type="Pfam" id="PF07971">
    <property type="entry name" value="Glyco_hydro_92"/>
    <property type="match status" value="1"/>
</dbReference>
<comment type="caution">
    <text evidence="8">The sequence shown here is derived from an EMBL/GenBank/DDBJ whole genome shotgun (WGS) entry which is preliminary data.</text>
</comment>
<gene>
    <name evidence="8" type="ORF">DUE52_00510</name>
</gene>
<dbReference type="SUPFAM" id="SSF48208">
    <property type="entry name" value="Six-hairpin glycosidases"/>
    <property type="match status" value="1"/>
</dbReference>
<dbReference type="NCBIfam" id="TIGR01180">
    <property type="entry name" value="aman2_put"/>
    <property type="match status" value="1"/>
</dbReference>
<dbReference type="Proteomes" id="UP000253383">
    <property type="component" value="Unassembled WGS sequence"/>
</dbReference>
<accession>A0A368JXQ0</accession>
<evidence type="ECO:0000256" key="1">
    <source>
        <dbReference type="ARBA" id="ARBA00001913"/>
    </source>
</evidence>
<feature type="domain" description="Glycosyl hydrolase family 92" evidence="6">
    <location>
        <begin position="268"/>
        <end position="772"/>
    </location>
</feature>
<dbReference type="EMBL" id="QOWE01000001">
    <property type="protein sequence ID" value="RCR71454.1"/>
    <property type="molecule type" value="Genomic_DNA"/>
</dbReference>
<dbReference type="RefSeq" id="WP_114403986.1">
    <property type="nucleotide sequence ID" value="NZ_QOWE01000001.1"/>
</dbReference>
<feature type="signal peptide" evidence="5">
    <location>
        <begin position="1"/>
        <end position="24"/>
    </location>
</feature>
<dbReference type="GO" id="GO:0005829">
    <property type="term" value="C:cytosol"/>
    <property type="evidence" value="ECO:0007669"/>
    <property type="project" value="TreeGrafter"/>
</dbReference>
<reference evidence="8 9" key="1">
    <citation type="submission" date="2018-07" db="EMBL/GenBank/DDBJ databases">
        <title>Genome analysis of Larkinella rosea.</title>
        <authorList>
            <person name="Zhou Z."/>
            <person name="Wang G."/>
        </authorList>
    </citation>
    <scope>NUCLEOTIDE SEQUENCE [LARGE SCALE GENOMIC DNA]</scope>
    <source>
        <strain evidence="9">zzj9</strain>
    </source>
</reference>
<dbReference type="InterPro" id="IPR005887">
    <property type="entry name" value="GH92_a_mannosidase_put"/>
</dbReference>
<evidence type="ECO:0000256" key="5">
    <source>
        <dbReference type="SAM" id="SignalP"/>
    </source>
</evidence>
<comment type="subunit">
    <text evidence="2">Monomer.</text>
</comment>
<evidence type="ECO:0000256" key="3">
    <source>
        <dbReference type="ARBA" id="ARBA00022837"/>
    </source>
</evidence>
<proteinExistence type="predicted"/>
<keyword evidence="5" id="KW-0732">Signal</keyword>
<dbReference type="Gene3D" id="2.70.98.10">
    <property type="match status" value="1"/>
</dbReference>
<dbReference type="GO" id="GO:0006516">
    <property type="term" value="P:glycoprotein catabolic process"/>
    <property type="evidence" value="ECO:0007669"/>
    <property type="project" value="TreeGrafter"/>
</dbReference>
<feature type="region of interest" description="Disordered" evidence="4">
    <location>
        <begin position="772"/>
        <end position="796"/>
    </location>
</feature>
<name>A0A368JXQ0_9BACT</name>
<dbReference type="InterPro" id="IPR014718">
    <property type="entry name" value="GH-type_carb-bd"/>
</dbReference>
<dbReference type="GO" id="GO:0030246">
    <property type="term" value="F:carbohydrate binding"/>
    <property type="evidence" value="ECO:0007669"/>
    <property type="project" value="InterPro"/>
</dbReference>
<dbReference type="InterPro" id="IPR050883">
    <property type="entry name" value="PNGase"/>
</dbReference>
<evidence type="ECO:0000313" key="9">
    <source>
        <dbReference type="Proteomes" id="UP000253383"/>
    </source>
</evidence>
<evidence type="ECO:0000256" key="2">
    <source>
        <dbReference type="ARBA" id="ARBA00011245"/>
    </source>
</evidence>
<dbReference type="GO" id="GO:0005975">
    <property type="term" value="P:carbohydrate metabolic process"/>
    <property type="evidence" value="ECO:0007669"/>
    <property type="project" value="InterPro"/>
</dbReference>
<protein>
    <submittedName>
        <fullName evidence="8">Glycoside hydrolase family 92 protein</fullName>
    </submittedName>
</protein>
<dbReference type="GO" id="GO:0000224">
    <property type="term" value="F:peptide-N4-(N-acetyl-beta-glucosaminyl)asparagine amidase activity"/>
    <property type="evidence" value="ECO:0007669"/>
    <property type="project" value="TreeGrafter"/>
</dbReference>
<dbReference type="PANTHER" id="PTHR12143:SF39">
    <property type="entry name" value="SECRETED PROTEIN"/>
    <property type="match status" value="1"/>
</dbReference>